<dbReference type="RefSeq" id="WP_276236055.1">
    <property type="nucleotide sequence ID" value="NZ_CP119802.1"/>
</dbReference>
<dbReference type="SUPFAM" id="SSF53613">
    <property type="entry name" value="Ribokinase-like"/>
    <property type="match status" value="1"/>
</dbReference>
<comment type="caution">
    <text evidence="5">The sequence shown here is derived from an EMBL/GenBank/DDBJ whole genome shotgun (WGS) entry which is preliminary data.</text>
</comment>
<dbReference type="Proteomes" id="UP001596398">
    <property type="component" value="Unassembled WGS sequence"/>
</dbReference>
<keyword evidence="6" id="KW-1185">Reference proteome</keyword>
<name>A0ABD5ZP88_9EURY</name>
<dbReference type="Gene3D" id="3.40.1190.20">
    <property type="match status" value="1"/>
</dbReference>
<feature type="domain" description="Carbohydrate kinase PfkB" evidence="4">
    <location>
        <begin position="6"/>
        <end position="299"/>
    </location>
</feature>
<sequence length="308" mass="31794">MADAPELVTVGGAMVDRYYTLSNLPEPDGGSYVRERRDGVGGVAANVASAAARLGRDTGIVSRVGEDAAGDTVLADLRERGVDTDRVRRGPEESTYSLVFRADGERMVVTGGESCAALALAEGDRPYLRDAGVVAATAYVPERAADPLVAMAEADEVTLAFDLSGPLAELADRAMTPATIDRAVGACDLFLAGEVALAAYLDHHGADDPVAFLRERGVERAALTRGADGATLLTPDGTLEIDAFDVEVTDATGAGDAFLAALADAWLLDGNSPEEAGRFAAAVAACNCRGDGARGGLPTREEALALLR</sequence>
<dbReference type="PANTHER" id="PTHR10584">
    <property type="entry name" value="SUGAR KINASE"/>
    <property type="match status" value="1"/>
</dbReference>
<accession>A0ABD5ZP88</accession>
<organism evidence="5 6">
    <name type="scientific">Halosegnis marinus</name>
    <dbReference type="NCBI Taxonomy" id="3034023"/>
    <lineage>
        <taxon>Archaea</taxon>
        <taxon>Methanobacteriati</taxon>
        <taxon>Methanobacteriota</taxon>
        <taxon>Stenosarchaea group</taxon>
        <taxon>Halobacteria</taxon>
        <taxon>Halobacteriales</taxon>
        <taxon>Natronomonadaceae</taxon>
        <taxon>Halosegnis</taxon>
    </lineage>
</organism>
<dbReference type="AlphaFoldDB" id="A0ABD5ZP88"/>
<dbReference type="PANTHER" id="PTHR10584:SF166">
    <property type="entry name" value="RIBOKINASE"/>
    <property type="match status" value="1"/>
</dbReference>
<keyword evidence="2" id="KW-0808">Transferase</keyword>
<comment type="similarity">
    <text evidence="1">Belongs to the carbohydrate kinase PfkB family.</text>
</comment>
<keyword evidence="3 5" id="KW-0418">Kinase</keyword>
<dbReference type="GO" id="GO:0016301">
    <property type="term" value="F:kinase activity"/>
    <property type="evidence" value="ECO:0007669"/>
    <property type="project" value="UniProtKB-KW"/>
</dbReference>
<evidence type="ECO:0000313" key="6">
    <source>
        <dbReference type="Proteomes" id="UP001596398"/>
    </source>
</evidence>
<dbReference type="GeneID" id="79266712"/>
<dbReference type="InterPro" id="IPR011611">
    <property type="entry name" value="PfkB_dom"/>
</dbReference>
<dbReference type="EMBL" id="JBHTAP010000001">
    <property type="protein sequence ID" value="MFC7235033.1"/>
    <property type="molecule type" value="Genomic_DNA"/>
</dbReference>
<dbReference type="InterPro" id="IPR029056">
    <property type="entry name" value="Ribokinase-like"/>
</dbReference>
<reference evidence="5 6" key="1">
    <citation type="journal article" date="2019" name="Int. J. Syst. Evol. Microbiol.">
        <title>The Global Catalogue of Microorganisms (GCM) 10K type strain sequencing project: providing services to taxonomists for standard genome sequencing and annotation.</title>
        <authorList>
            <consortium name="The Broad Institute Genomics Platform"/>
            <consortium name="The Broad Institute Genome Sequencing Center for Infectious Disease"/>
            <person name="Wu L."/>
            <person name="Ma J."/>
        </authorList>
    </citation>
    <scope>NUCLEOTIDE SEQUENCE [LARGE SCALE GENOMIC DNA]</scope>
    <source>
        <strain evidence="5 6">DT85</strain>
    </source>
</reference>
<protein>
    <submittedName>
        <fullName evidence="5">PfkB family carbohydrate kinase</fullName>
    </submittedName>
</protein>
<evidence type="ECO:0000256" key="2">
    <source>
        <dbReference type="ARBA" id="ARBA00022679"/>
    </source>
</evidence>
<evidence type="ECO:0000259" key="4">
    <source>
        <dbReference type="Pfam" id="PF00294"/>
    </source>
</evidence>
<evidence type="ECO:0000256" key="1">
    <source>
        <dbReference type="ARBA" id="ARBA00010688"/>
    </source>
</evidence>
<evidence type="ECO:0000256" key="3">
    <source>
        <dbReference type="ARBA" id="ARBA00022777"/>
    </source>
</evidence>
<evidence type="ECO:0000313" key="5">
    <source>
        <dbReference type="EMBL" id="MFC7235033.1"/>
    </source>
</evidence>
<proteinExistence type="inferred from homology"/>
<dbReference type="Pfam" id="PF00294">
    <property type="entry name" value="PfkB"/>
    <property type="match status" value="1"/>
</dbReference>
<gene>
    <name evidence="5" type="ORF">ACFQJ4_06845</name>
</gene>